<dbReference type="SMART" id="SM00749">
    <property type="entry name" value="BON"/>
    <property type="match status" value="1"/>
</dbReference>
<dbReference type="PROSITE" id="PS50914">
    <property type="entry name" value="BON"/>
    <property type="match status" value="1"/>
</dbReference>
<name>A0A9D2U7S8_9BURK</name>
<feature type="chain" id="PRO_5039345058" evidence="3">
    <location>
        <begin position="28"/>
        <end position="241"/>
    </location>
</feature>
<feature type="compositionally biased region" description="Polar residues" evidence="2">
    <location>
        <begin position="218"/>
        <end position="233"/>
    </location>
</feature>
<evidence type="ECO:0000256" key="3">
    <source>
        <dbReference type="SAM" id="SignalP"/>
    </source>
</evidence>
<dbReference type="InterPro" id="IPR051686">
    <property type="entry name" value="Lipoprotein_DolP"/>
</dbReference>
<gene>
    <name evidence="5" type="ORF">H9906_02535</name>
</gene>
<dbReference type="Gene3D" id="3.30.1340.30">
    <property type="match status" value="1"/>
</dbReference>
<dbReference type="Pfam" id="PF04972">
    <property type="entry name" value="BON"/>
    <property type="match status" value="2"/>
</dbReference>
<accession>A0A9D2U7S8</accession>
<dbReference type="InterPro" id="IPR007055">
    <property type="entry name" value="BON_dom"/>
</dbReference>
<dbReference type="PANTHER" id="PTHR34606">
    <property type="entry name" value="BON DOMAIN-CONTAINING PROTEIN"/>
    <property type="match status" value="1"/>
</dbReference>
<feature type="region of interest" description="Disordered" evidence="2">
    <location>
        <begin position="208"/>
        <end position="241"/>
    </location>
</feature>
<evidence type="ECO:0000256" key="1">
    <source>
        <dbReference type="ARBA" id="ARBA00022729"/>
    </source>
</evidence>
<reference evidence="5" key="2">
    <citation type="submission" date="2021-04" db="EMBL/GenBank/DDBJ databases">
        <authorList>
            <person name="Gilroy R."/>
        </authorList>
    </citation>
    <scope>NUCLEOTIDE SEQUENCE</scope>
    <source>
        <strain evidence="5">9264</strain>
    </source>
</reference>
<protein>
    <submittedName>
        <fullName evidence="5">BON domain-containing protein</fullName>
    </submittedName>
</protein>
<comment type="caution">
    <text evidence="5">The sequence shown here is derived from an EMBL/GenBank/DDBJ whole genome shotgun (WGS) entry which is preliminary data.</text>
</comment>
<proteinExistence type="predicted"/>
<dbReference type="AlphaFoldDB" id="A0A9D2U7S8"/>
<dbReference type="Proteomes" id="UP000823889">
    <property type="component" value="Unassembled WGS sequence"/>
</dbReference>
<reference evidence="5" key="1">
    <citation type="journal article" date="2021" name="PeerJ">
        <title>Extensive microbial diversity within the chicken gut microbiome revealed by metagenomics and culture.</title>
        <authorList>
            <person name="Gilroy R."/>
            <person name="Ravi A."/>
            <person name="Getino M."/>
            <person name="Pursley I."/>
            <person name="Horton D.L."/>
            <person name="Alikhan N.F."/>
            <person name="Baker D."/>
            <person name="Gharbi K."/>
            <person name="Hall N."/>
            <person name="Watson M."/>
            <person name="Adriaenssens E.M."/>
            <person name="Foster-Nyarko E."/>
            <person name="Jarju S."/>
            <person name="Secka A."/>
            <person name="Antonio M."/>
            <person name="Oren A."/>
            <person name="Chaudhuri R.R."/>
            <person name="La Ragione R."/>
            <person name="Hildebrand F."/>
            <person name="Pallen M.J."/>
        </authorList>
    </citation>
    <scope>NUCLEOTIDE SEQUENCE</scope>
    <source>
        <strain evidence="5">9264</strain>
    </source>
</reference>
<evidence type="ECO:0000313" key="5">
    <source>
        <dbReference type="EMBL" id="HJD43890.1"/>
    </source>
</evidence>
<organism evidence="5 6">
    <name type="scientific">Candidatus Paenalcaligenes intestinipullorum</name>
    <dbReference type="NCBI Taxonomy" id="2838718"/>
    <lineage>
        <taxon>Bacteria</taxon>
        <taxon>Pseudomonadati</taxon>
        <taxon>Pseudomonadota</taxon>
        <taxon>Betaproteobacteria</taxon>
        <taxon>Burkholderiales</taxon>
        <taxon>Alcaligenaceae</taxon>
        <taxon>Paenalcaligenes</taxon>
    </lineage>
</organism>
<dbReference type="PANTHER" id="PTHR34606:SF4">
    <property type="entry name" value="OUTER MEMBRANE LIPOPROTEIN DOLP"/>
    <property type="match status" value="1"/>
</dbReference>
<evidence type="ECO:0000259" key="4">
    <source>
        <dbReference type="PROSITE" id="PS50914"/>
    </source>
</evidence>
<evidence type="ECO:0000313" key="6">
    <source>
        <dbReference type="Proteomes" id="UP000823889"/>
    </source>
</evidence>
<keyword evidence="1 3" id="KW-0732">Signal</keyword>
<feature type="signal peptide" evidence="3">
    <location>
        <begin position="1"/>
        <end position="27"/>
    </location>
</feature>
<feature type="domain" description="BON" evidence="4">
    <location>
        <begin position="134"/>
        <end position="204"/>
    </location>
</feature>
<dbReference type="InterPro" id="IPR014004">
    <property type="entry name" value="Transpt-assoc_nodulatn_dom_bac"/>
</dbReference>
<sequence length="241" mass="25663">MASAVFSPFSRRLAALGLCLISLGTLAGCAAAVVGGAAATTTLVATDRRTTGEQVEDKAIELKAASEGRRLLGSEGVGRINSHSYAGQLLIVGDVPTEAIREQMGSQSAKIEKVDQVINRLRVGAPTDFKVRTNDTWLTTRVTSELINTRDVPSRTISVTTERGVVYLQGYVTADEGERAGKVAASVPGVNKVVKLFQYIKAERLLQRERDPDASMKADSTPSPESQSLTNSDGPEVMAIE</sequence>
<evidence type="ECO:0000256" key="2">
    <source>
        <dbReference type="SAM" id="MobiDB-lite"/>
    </source>
</evidence>
<dbReference type="EMBL" id="DWUQ01000047">
    <property type="protein sequence ID" value="HJD43890.1"/>
    <property type="molecule type" value="Genomic_DNA"/>
</dbReference>